<feature type="transmembrane region" description="Helical" evidence="7">
    <location>
        <begin position="190"/>
        <end position="212"/>
    </location>
</feature>
<dbReference type="PROSITE" id="PS50850">
    <property type="entry name" value="MFS"/>
    <property type="match status" value="1"/>
</dbReference>
<feature type="transmembrane region" description="Helical" evidence="7">
    <location>
        <begin position="291"/>
        <end position="317"/>
    </location>
</feature>
<dbReference type="EMBL" id="JBEYBF010000031">
    <property type="protein sequence ID" value="MEU1956007.1"/>
    <property type="molecule type" value="Genomic_DNA"/>
</dbReference>
<name>A0ABV2WYM3_9NOCA</name>
<feature type="transmembrane region" description="Helical" evidence="7">
    <location>
        <begin position="73"/>
        <end position="92"/>
    </location>
</feature>
<proteinExistence type="predicted"/>
<dbReference type="InterPro" id="IPR011701">
    <property type="entry name" value="MFS"/>
</dbReference>
<dbReference type="PANTHER" id="PTHR42718:SF9">
    <property type="entry name" value="MAJOR FACILITATOR SUPERFAMILY MULTIDRUG TRANSPORTER MFSC"/>
    <property type="match status" value="1"/>
</dbReference>
<feature type="transmembrane region" description="Helical" evidence="7">
    <location>
        <begin position="224"/>
        <end position="244"/>
    </location>
</feature>
<comment type="subcellular location">
    <subcellularLocation>
        <location evidence="1">Cell membrane</location>
        <topology evidence="1">Multi-pass membrane protein</topology>
    </subcellularLocation>
</comment>
<accession>A0ABV2WYM3</accession>
<keyword evidence="2" id="KW-0813">Transport</keyword>
<sequence>MREIDEHEPTSNAHFGSSLSADDETTGPPRPGLRQRLLVSTLILVTALASLIGTLGAPLIVAVTREYHVTPATAQWTISLPCLVGAACMPLVSWLASSRYRRRTTLVILALMSMGSLIAALPVSFGALLIGRSLHGLGLGLLPIAVAAAREALSGQHRDRAIAAVSVANVLGAGVAFAVIGVLLDVGGTHLAYLAAGVTTALILTLAAWVIPAHEAGSPAPRPVDIFGSILLAAGGTALVFALARGEATGWLSPATALAAVASIALIGGWIRQSGRSAHPLIDLRRAHAPLPLSVFVTSFTGGAGMLMMLTLVMVIAQSPTSTGWGVGMSGSTAGLAMLPYAVGTVVGSRLSAGIRRRLRPTMWLPLGCVVYSAAAAVLLVGHRNAVQLLVAMAVAGVAGGLSFAHIPGLLVLSVPIEETGAAVGFSMVIRLLGFSVGSTLAGVLLSEVAKSGAAESGVELALAVHLGWWLFAVLAALLAGRRGAVDDRGVSGGA</sequence>
<feature type="transmembrane region" description="Helical" evidence="7">
    <location>
        <begin position="364"/>
        <end position="383"/>
    </location>
</feature>
<evidence type="ECO:0000313" key="9">
    <source>
        <dbReference type="EMBL" id="MEU1956007.1"/>
    </source>
</evidence>
<feature type="region of interest" description="Disordered" evidence="6">
    <location>
        <begin position="1"/>
        <end position="30"/>
    </location>
</feature>
<evidence type="ECO:0000256" key="3">
    <source>
        <dbReference type="ARBA" id="ARBA00022692"/>
    </source>
</evidence>
<feature type="compositionally biased region" description="Polar residues" evidence="6">
    <location>
        <begin position="10"/>
        <end position="20"/>
    </location>
</feature>
<evidence type="ECO:0000313" key="10">
    <source>
        <dbReference type="Proteomes" id="UP001550628"/>
    </source>
</evidence>
<feature type="transmembrane region" description="Helical" evidence="7">
    <location>
        <begin position="425"/>
        <end position="446"/>
    </location>
</feature>
<evidence type="ECO:0000256" key="6">
    <source>
        <dbReference type="SAM" id="MobiDB-lite"/>
    </source>
</evidence>
<dbReference type="PANTHER" id="PTHR42718">
    <property type="entry name" value="MAJOR FACILITATOR SUPERFAMILY MULTIDRUG TRANSPORTER MFSC"/>
    <property type="match status" value="1"/>
</dbReference>
<gene>
    <name evidence="9" type="ORF">ABZ510_29650</name>
</gene>
<dbReference type="RefSeq" id="WP_356959393.1">
    <property type="nucleotide sequence ID" value="NZ_JBEYBD010000028.1"/>
</dbReference>
<feature type="transmembrane region" description="Helical" evidence="7">
    <location>
        <begin position="104"/>
        <end position="123"/>
    </location>
</feature>
<dbReference type="Pfam" id="PF07690">
    <property type="entry name" value="MFS_1"/>
    <property type="match status" value="1"/>
</dbReference>
<feature type="transmembrane region" description="Helical" evidence="7">
    <location>
        <begin position="389"/>
        <end position="413"/>
    </location>
</feature>
<feature type="transmembrane region" description="Helical" evidence="7">
    <location>
        <begin position="250"/>
        <end position="271"/>
    </location>
</feature>
<evidence type="ECO:0000256" key="7">
    <source>
        <dbReference type="SAM" id="Phobius"/>
    </source>
</evidence>
<dbReference type="Proteomes" id="UP001550628">
    <property type="component" value="Unassembled WGS sequence"/>
</dbReference>
<comment type="caution">
    <text evidence="9">The sequence shown here is derived from an EMBL/GenBank/DDBJ whole genome shotgun (WGS) entry which is preliminary data.</text>
</comment>
<dbReference type="SUPFAM" id="SSF103473">
    <property type="entry name" value="MFS general substrate transporter"/>
    <property type="match status" value="1"/>
</dbReference>
<keyword evidence="10" id="KW-1185">Reference proteome</keyword>
<reference evidence="9 10" key="1">
    <citation type="submission" date="2024-06" db="EMBL/GenBank/DDBJ databases">
        <title>The Natural Products Discovery Center: Release of the First 8490 Sequenced Strains for Exploring Actinobacteria Biosynthetic Diversity.</title>
        <authorList>
            <person name="Kalkreuter E."/>
            <person name="Kautsar S.A."/>
            <person name="Yang D."/>
            <person name="Bader C.D."/>
            <person name="Teijaro C.N."/>
            <person name="Fluegel L."/>
            <person name="Davis C.M."/>
            <person name="Simpson J.R."/>
            <person name="Lauterbach L."/>
            <person name="Steele A.D."/>
            <person name="Gui C."/>
            <person name="Meng S."/>
            <person name="Li G."/>
            <person name="Viehrig K."/>
            <person name="Ye F."/>
            <person name="Su P."/>
            <person name="Kiefer A.F."/>
            <person name="Nichols A."/>
            <person name="Cepeda A.J."/>
            <person name="Yan W."/>
            <person name="Fan B."/>
            <person name="Jiang Y."/>
            <person name="Adhikari A."/>
            <person name="Zheng C.-J."/>
            <person name="Schuster L."/>
            <person name="Cowan T.M."/>
            <person name="Smanski M.J."/>
            <person name="Chevrette M.G."/>
            <person name="De Carvalho L.P.S."/>
            <person name="Shen B."/>
        </authorList>
    </citation>
    <scope>NUCLEOTIDE SEQUENCE [LARGE SCALE GENOMIC DNA]</scope>
    <source>
        <strain evidence="9 10">NPDC019708</strain>
    </source>
</reference>
<dbReference type="Gene3D" id="1.20.1250.20">
    <property type="entry name" value="MFS general substrate transporter like domains"/>
    <property type="match status" value="1"/>
</dbReference>
<feature type="transmembrane region" description="Helical" evidence="7">
    <location>
        <begin position="37"/>
        <end position="61"/>
    </location>
</feature>
<keyword evidence="4 7" id="KW-1133">Transmembrane helix</keyword>
<dbReference type="InterPro" id="IPR020846">
    <property type="entry name" value="MFS_dom"/>
</dbReference>
<organism evidence="9 10">
    <name type="scientific">Nocardia rhamnosiphila</name>
    <dbReference type="NCBI Taxonomy" id="426716"/>
    <lineage>
        <taxon>Bacteria</taxon>
        <taxon>Bacillati</taxon>
        <taxon>Actinomycetota</taxon>
        <taxon>Actinomycetes</taxon>
        <taxon>Mycobacteriales</taxon>
        <taxon>Nocardiaceae</taxon>
        <taxon>Nocardia</taxon>
    </lineage>
</organism>
<keyword evidence="3 7" id="KW-0812">Transmembrane</keyword>
<feature type="transmembrane region" description="Helical" evidence="7">
    <location>
        <begin position="161"/>
        <end position="184"/>
    </location>
</feature>
<evidence type="ECO:0000256" key="2">
    <source>
        <dbReference type="ARBA" id="ARBA00022448"/>
    </source>
</evidence>
<evidence type="ECO:0000256" key="5">
    <source>
        <dbReference type="ARBA" id="ARBA00023136"/>
    </source>
</evidence>
<evidence type="ECO:0000256" key="4">
    <source>
        <dbReference type="ARBA" id="ARBA00022989"/>
    </source>
</evidence>
<dbReference type="InterPro" id="IPR036259">
    <property type="entry name" value="MFS_trans_sf"/>
</dbReference>
<feature type="domain" description="Major facilitator superfamily (MFS) profile" evidence="8">
    <location>
        <begin position="37"/>
        <end position="485"/>
    </location>
</feature>
<feature type="transmembrane region" description="Helical" evidence="7">
    <location>
        <begin position="461"/>
        <end position="480"/>
    </location>
</feature>
<feature type="transmembrane region" description="Helical" evidence="7">
    <location>
        <begin position="323"/>
        <end position="343"/>
    </location>
</feature>
<protein>
    <submittedName>
        <fullName evidence="9">MFS transporter</fullName>
    </submittedName>
</protein>
<evidence type="ECO:0000256" key="1">
    <source>
        <dbReference type="ARBA" id="ARBA00004651"/>
    </source>
</evidence>
<keyword evidence="5 7" id="KW-0472">Membrane</keyword>
<evidence type="ECO:0000259" key="8">
    <source>
        <dbReference type="PROSITE" id="PS50850"/>
    </source>
</evidence>